<dbReference type="GeneID" id="85334622"/>
<evidence type="ECO:0000313" key="3">
    <source>
        <dbReference type="EMBL" id="KAK1534136.1"/>
    </source>
</evidence>
<dbReference type="GO" id="GO:0032259">
    <property type="term" value="P:methylation"/>
    <property type="evidence" value="ECO:0007669"/>
    <property type="project" value="UniProtKB-KW"/>
</dbReference>
<dbReference type="AlphaFoldDB" id="A0AAI9Z5I3"/>
<sequence>MADQAQQPIIAAEPEIDDGASSIDGSSIDDSLASLRSSILDYRRENEYLLPNDEREQDRLGKQAERRVGLLSQAHLLPDLTHNLWLLTWDNKLCNCPKNAGAKRVLDIGTGTGVWALDYAKTQKAVAVVDFPQVLGVDLSPIQPGFVPPNCSFEVDDVEKEWLWSEPFDLIFVRNMIASFSDWPGMIAKAYERLEPGGYLELQDNMFPLMCRDDTMTDDFKPFEWTKLVMEAAATMGRPVNVAASFKQMLEGAGFVDVEEKKAIWPYNPWPKDPKLKELGLWAQASAGSGIEAASMALFTRVLNWTKEEATVFIAEVRNEHKKIGVHAYYDVYAAWGRKPEKKDEEAVTVPS</sequence>
<evidence type="ECO:0000313" key="4">
    <source>
        <dbReference type="Proteomes" id="UP001240678"/>
    </source>
</evidence>
<comment type="caution">
    <text evidence="3">The sequence shown here is derived from an EMBL/GenBank/DDBJ whole genome shotgun (WGS) entry which is preliminary data.</text>
</comment>
<reference evidence="3 4" key="1">
    <citation type="submission" date="2016-10" db="EMBL/GenBank/DDBJ databases">
        <title>The genome sequence of Colletotrichum fioriniae PJ7.</title>
        <authorList>
            <person name="Baroncelli R."/>
        </authorList>
    </citation>
    <scope>NUCLEOTIDE SEQUENCE [LARGE SCALE GENOMIC DNA]</scope>
    <source>
        <strain evidence="3 4">IMI 309622</strain>
    </source>
</reference>
<keyword evidence="3" id="KW-0808">Transferase</keyword>
<dbReference type="EMBL" id="MOOE01000003">
    <property type="protein sequence ID" value="KAK1534136.1"/>
    <property type="molecule type" value="Genomic_DNA"/>
</dbReference>
<dbReference type="PANTHER" id="PTHR43591">
    <property type="entry name" value="METHYLTRANSFERASE"/>
    <property type="match status" value="1"/>
</dbReference>
<name>A0AAI9Z5I3_9PEZI</name>
<feature type="region of interest" description="Disordered" evidence="2">
    <location>
        <begin position="1"/>
        <end position="27"/>
    </location>
</feature>
<dbReference type="Pfam" id="PF13489">
    <property type="entry name" value="Methyltransf_23"/>
    <property type="match status" value="1"/>
</dbReference>
<evidence type="ECO:0000256" key="2">
    <source>
        <dbReference type="SAM" id="MobiDB-lite"/>
    </source>
</evidence>
<dbReference type="PANTHER" id="PTHR43591:SF24">
    <property type="entry name" value="2-METHOXY-6-POLYPRENYL-1,4-BENZOQUINOL METHYLASE, MITOCHONDRIAL"/>
    <property type="match status" value="1"/>
</dbReference>
<dbReference type="GO" id="GO:0008168">
    <property type="term" value="F:methyltransferase activity"/>
    <property type="evidence" value="ECO:0007669"/>
    <property type="project" value="UniProtKB-KW"/>
</dbReference>
<dbReference type="InterPro" id="IPR029063">
    <property type="entry name" value="SAM-dependent_MTases_sf"/>
</dbReference>
<dbReference type="CDD" id="cd02440">
    <property type="entry name" value="AdoMet_MTases"/>
    <property type="match status" value="1"/>
</dbReference>
<evidence type="ECO:0000256" key="1">
    <source>
        <dbReference type="ARBA" id="ARBA00038158"/>
    </source>
</evidence>
<organism evidence="3 4">
    <name type="scientific">Colletotrichum costaricense</name>
    <dbReference type="NCBI Taxonomy" id="1209916"/>
    <lineage>
        <taxon>Eukaryota</taxon>
        <taxon>Fungi</taxon>
        <taxon>Dikarya</taxon>
        <taxon>Ascomycota</taxon>
        <taxon>Pezizomycotina</taxon>
        <taxon>Sordariomycetes</taxon>
        <taxon>Hypocreomycetidae</taxon>
        <taxon>Glomerellales</taxon>
        <taxon>Glomerellaceae</taxon>
        <taxon>Colletotrichum</taxon>
        <taxon>Colletotrichum acutatum species complex</taxon>
    </lineage>
</organism>
<gene>
    <name evidence="3" type="ORF">CCOS01_02888</name>
</gene>
<dbReference type="RefSeq" id="XP_060317340.1">
    <property type="nucleotide sequence ID" value="XM_060451075.1"/>
</dbReference>
<keyword evidence="3" id="KW-0489">Methyltransferase</keyword>
<dbReference type="Proteomes" id="UP001240678">
    <property type="component" value="Unassembled WGS sequence"/>
</dbReference>
<keyword evidence="4" id="KW-1185">Reference proteome</keyword>
<dbReference type="SUPFAM" id="SSF53335">
    <property type="entry name" value="S-adenosyl-L-methionine-dependent methyltransferases"/>
    <property type="match status" value="1"/>
</dbReference>
<dbReference type="Gene3D" id="3.40.50.150">
    <property type="entry name" value="Vaccinia Virus protein VP39"/>
    <property type="match status" value="1"/>
</dbReference>
<proteinExistence type="inferred from homology"/>
<protein>
    <submittedName>
        <fullName evidence="3">Methyltransferase domain-containing protein</fullName>
    </submittedName>
</protein>
<accession>A0AAI9Z5I3</accession>
<comment type="similarity">
    <text evidence="1">Belongs to the methyltransferase superfamily. LaeA methyltransferase family.</text>
</comment>